<dbReference type="AlphaFoldDB" id="A0A0P7FXY5"/>
<dbReference type="Proteomes" id="UP000050535">
    <property type="component" value="Unassembled WGS sequence"/>
</dbReference>
<keyword evidence="2" id="KW-1185">Reference proteome</keyword>
<dbReference type="OrthoDB" id="297731at2157"/>
<dbReference type="InterPro" id="IPR058893">
    <property type="entry name" value="RHH-containing"/>
</dbReference>
<proteinExistence type="predicted"/>
<dbReference type="STRING" id="699431.SY89_02868"/>
<dbReference type="RefSeq" id="WP_054584464.1">
    <property type="nucleotide sequence ID" value="NZ_LGUC01000001.1"/>
</dbReference>
<comment type="caution">
    <text evidence="1">The sequence shown here is derived from an EMBL/GenBank/DDBJ whole genome shotgun (WGS) entry which is preliminary data.</text>
</comment>
<name>A0A0P7FXY5_9EURY</name>
<reference evidence="2" key="1">
    <citation type="submission" date="2013-11" db="EMBL/GenBank/DDBJ databases">
        <authorList>
            <person name="Hoang H.T."/>
            <person name="Killian M.L."/>
            <person name="Madson D.M."/>
            <person name="Arruda P.H.E."/>
            <person name="Sun D."/>
            <person name="Schwartz K.J."/>
            <person name="Yoon K."/>
        </authorList>
    </citation>
    <scope>NUCLEOTIDE SEQUENCE [LARGE SCALE GENOMIC DNA]</scope>
    <source>
        <strain evidence="2">CDK2</strain>
    </source>
</reference>
<evidence type="ECO:0000313" key="2">
    <source>
        <dbReference type="Proteomes" id="UP000050535"/>
    </source>
</evidence>
<accession>A0A0P7FXY5</accession>
<organism evidence="1 2">
    <name type="scientific">Halolamina pelagica</name>
    <dbReference type="NCBI Taxonomy" id="699431"/>
    <lineage>
        <taxon>Archaea</taxon>
        <taxon>Methanobacteriati</taxon>
        <taxon>Methanobacteriota</taxon>
        <taxon>Stenosarchaea group</taxon>
        <taxon>Halobacteria</taxon>
        <taxon>Halobacteriales</taxon>
        <taxon>Haloferacaceae</taxon>
    </lineage>
</organism>
<protein>
    <submittedName>
        <fullName evidence="1">Uncharacterized protein</fullName>
    </submittedName>
</protein>
<gene>
    <name evidence="1" type="ORF">SY89_02868</name>
</gene>
<dbReference type="EMBL" id="LGUC01000001">
    <property type="protein sequence ID" value="KPN32108.1"/>
    <property type="molecule type" value="Genomic_DNA"/>
</dbReference>
<evidence type="ECO:0000313" key="1">
    <source>
        <dbReference type="EMBL" id="KPN32108.1"/>
    </source>
</evidence>
<dbReference type="PATRIC" id="fig|699431.3.peg.2927"/>
<sequence length="106" mass="12037">MSLDDLDENVTANYTAIGEETTVDLDPETRNELAMLSAAMGTDTEELLRRGVHALFQQAIQSGNLDFHLRSGYDVTYDEYLAGATYEEMTGADQYPERDDERRYQM</sequence>
<dbReference type="Pfam" id="PF26048">
    <property type="entry name" value="RHH_11"/>
    <property type="match status" value="1"/>
</dbReference>